<proteinExistence type="predicted"/>
<name>A0AAV7F011_ARIFI</name>
<dbReference type="AlphaFoldDB" id="A0AAV7F011"/>
<keyword evidence="2" id="KW-1185">Reference proteome</keyword>
<dbReference type="EMBL" id="JAINDJ010000003">
    <property type="protein sequence ID" value="KAG9453730.1"/>
    <property type="molecule type" value="Genomic_DNA"/>
</dbReference>
<protein>
    <submittedName>
        <fullName evidence="1">Uncharacterized protein</fullName>
    </submittedName>
</protein>
<evidence type="ECO:0000313" key="1">
    <source>
        <dbReference type="EMBL" id="KAG9453730.1"/>
    </source>
</evidence>
<reference evidence="1 2" key="1">
    <citation type="submission" date="2021-07" db="EMBL/GenBank/DDBJ databases">
        <title>The Aristolochia fimbriata genome: insights into angiosperm evolution, floral development and chemical biosynthesis.</title>
        <authorList>
            <person name="Jiao Y."/>
        </authorList>
    </citation>
    <scope>NUCLEOTIDE SEQUENCE [LARGE SCALE GENOMIC DNA]</scope>
    <source>
        <strain evidence="1">IBCAS-2021</strain>
        <tissue evidence="1">Leaf</tissue>
    </source>
</reference>
<accession>A0AAV7F011</accession>
<sequence>MARPAIANPLLIPPLRSPNLSDILSHIELGWDCSKAKRKRTPSPSLSLPPPTSPLYLSSKLRSTGVSNVRSEARTKLVLCPEWEETPSREYNHSADNANDLGIYVSFACFRRFQLPADDSSWPPPPSSSR</sequence>
<gene>
    <name evidence="1" type="ORF">H6P81_006634</name>
</gene>
<evidence type="ECO:0000313" key="2">
    <source>
        <dbReference type="Proteomes" id="UP000825729"/>
    </source>
</evidence>
<dbReference type="Proteomes" id="UP000825729">
    <property type="component" value="Unassembled WGS sequence"/>
</dbReference>
<organism evidence="1 2">
    <name type="scientific">Aristolochia fimbriata</name>
    <name type="common">White veined hardy Dutchman's pipe vine</name>
    <dbReference type="NCBI Taxonomy" id="158543"/>
    <lineage>
        <taxon>Eukaryota</taxon>
        <taxon>Viridiplantae</taxon>
        <taxon>Streptophyta</taxon>
        <taxon>Embryophyta</taxon>
        <taxon>Tracheophyta</taxon>
        <taxon>Spermatophyta</taxon>
        <taxon>Magnoliopsida</taxon>
        <taxon>Magnoliidae</taxon>
        <taxon>Piperales</taxon>
        <taxon>Aristolochiaceae</taxon>
        <taxon>Aristolochia</taxon>
    </lineage>
</organism>
<comment type="caution">
    <text evidence="1">The sequence shown here is derived from an EMBL/GenBank/DDBJ whole genome shotgun (WGS) entry which is preliminary data.</text>
</comment>